<dbReference type="Proteomes" id="UP000095280">
    <property type="component" value="Unplaced"/>
</dbReference>
<reference evidence="2" key="1">
    <citation type="submission" date="2016-11" db="UniProtKB">
        <authorList>
            <consortium name="WormBaseParasite"/>
        </authorList>
    </citation>
    <scope>IDENTIFICATION</scope>
</reference>
<evidence type="ECO:0000313" key="2">
    <source>
        <dbReference type="WBParaSite" id="maker-unitig_31430-snap-gene-0.2-mRNA-1"/>
    </source>
</evidence>
<protein>
    <submittedName>
        <fullName evidence="2">Secreted protein</fullName>
    </submittedName>
</protein>
<dbReference type="WBParaSite" id="maker-unitig_31430-snap-gene-0.2-mRNA-1">
    <property type="protein sequence ID" value="maker-unitig_31430-snap-gene-0.2-mRNA-1"/>
    <property type="gene ID" value="maker-unitig_31430-snap-gene-0.2"/>
</dbReference>
<accession>A0A1I8FEA5</accession>
<proteinExistence type="predicted"/>
<evidence type="ECO:0000313" key="1">
    <source>
        <dbReference type="Proteomes" id="UP000095280"/>
    </source>
</evidence>
<name>A0A1I8FEA5_9PLAT</name>
<organism evidence="1 2">
    <name type="scientific">Macrostomum lignano</name>
    <dbReference type="NCBI Taxonomy" id="282301"/>
    <lineage>
        <taxon>Eukaryota</taxon>
        <taxon>Metazoa</taxon>
        <taxon>Spiralia</taxon>
        <taxon>Lophotrochozoa</taxon>
        <taxon>Platyhelminthes</taxon>
        <taxon>Rhabditophora</taxon>
        <taxon>Macrostomorpha</taxon>
        <taxon>Macrostomida</taxon>
        <taxon>Macrostomidae</taxon>
        <taxon>Macrostomum</taxon>
    </lineage>
</organism>
<sequence>SSSSRSFYRQFHSLRASPPAVPTWPGLRAVRTSQLQNGARHHGAAKPLSLASPVCRTSEYSPRQQECSCWLSWTQLPLPAMESWDPKQRMFWLKWHAHQAPAPARIRLSWQSEYRSCAWWRPASGLSRTRR</sequence>
<keyword evidence="1" id="KW-1185">Reference proteome</keyword>
<dbReference type="AlphaFoldDB" id="A0A1I8FEA5"/>